<gene>
    <name evidence="8" type="ORF">DFR74_11111</name>
</gene>
<comment type="subcellular location">
    <subcellularLocation>
        <location evidence="1">Cell membrane</location>
        <topology evidence="1">Multi-pass membrane protein</topology>
    </subcellularLocation>
</comment>
<dbReference type="PANTHER" id="PTHR35007">
    <property type="entry name" value="INTEGRAL MEMBRANE PROTEIN-RELATED"/>
    <property type="match status" value="1"/>
</dbReference>
<evidence type="ECO:0000256" key="6">
    <source>
        <dbReference type="SAM" id="Phobius"/>
    </source>
</evidence>
<evidence type="ECO:0000256" key="5">
    <source>
        <dbReference type="ARBA" id="ARBA00023136"/>
    </source>
</evidence>
<dbReference type="InterPro" id="IPR018076">
    <property type="entry name" value="T2SS_GspF_dom"/>
</dbReference>
<evidence type="ECO:0000259" key="7">
    <source>
        <dbReference type="Pfam" id="PF00482"/>
    </source>
</evidence>
<reference evidence="8 9" key="1">
    <citation type="submission" date="2018-06" db="EMBL/GenBank/DDBJ databases">
        <title>Genomic Encyclopedia of Type Strains, Phase IV (KMG-IV): sequencing the most valuable type-strain genomes for metagenomic binning, comparative biology and taxonomic classification.</title>
        <authorList>
            <person name="Goeker M."/>
        </authorList>
    </citation>
    <scope>NUCLEOTIDE SEQUENCE [LARGE SCALE GENOMIC DNA]</scope>
    <source>
        <strain evidence="8 9">DSM 44599</strain>
    </source>
</reference>
<feature type="transmembrane region" description="Helical" evidence="6">
    <location>
        <begin position="168"/>
        <end position="192"/>
    </location>
</feature>
<dbReference type="PANTHER" id="PTHR35007:SF4">
    <property type="entry name" value="CONSERVED TRANSMEMBRANE PROTEIN-RELATED"/>
    <property type="match status" value="1"/>
</dbReference>
<evidence type="ECO:0000256" key="2">
    <source>
        <dbReference type="ARBA" id="ARBA00022475"/>
    </source>
</evidence>
<proteinExistence type="predicted"/>
<dbReference type="GO" id="GO:0005886">
    <property type="term" value="C:plasma membrane"/>
    <property type="evidence" value="ECO:0007669"/>
    <property type="project" value="UniProtKB-SubCell"/>
</dbReference>
<dbReference type="STRING" id="1210090.GCA_001613185_06678"/>
<organism evidence="8 9">
    <name type="scientific">Nocardia puris</name>
    <dbReference type="NCBI Taxonomy" id="208602"/>
    <lineage>
        <taxon>Bacteria</taxon>
        <taxon>Bacillati</taxon>
        <taxon>Actinomycetota</taxon>
        <taxon>Actinomycetes</taxon>
        <taxon>Mycobacteriales</taxon>
        <taxon>Nocardiaceae</taxon>
        <taxon>Nocardia</taxon>
    </lineage>
</organism>
<feature type="domain" description="Type II secretion system protein GspF" evidence="7">
    <location>
        <begin position="36"/>
        <end position="156"/>
    </location>
</feature>
<keyword evidence="5 6" id="KW-0472">Membrane</keyword>
<evidence type="ECO:0000313" key="9">
    <source>
        <dbReference type="Proteomes" id="UP000252586"/>
    </source>
</evidence>
<comment type="caution">
    <text evidence="8">The sequence shown here is derived from an EMBL/GenBank/DDBJ whole genome shotgun (WGS) entry which is preliminary data.</text>
</comment>
<feature type="transmembrane region" description="Helical" evidence="6">
    <location>
        <begin position="142"/>
        <end position="162"/>
    </location>
</feature>
<evidence type="ECO:0000313" key="8">
    <source>
        <dbReference type="EMBL" id="RBO87307.1"/>
    </source>
</evidence>
<keyword evidence="3 6" id="KW-0812">Transmembrane</keyword>
<evidence type="ECO:0000256" key="1">
    <source>
        <dbReference type="ARBA" id="ARBA00004651"/>
    </source>
</evidence>
<dbReference type="Pfam" id="PF00482">
    <property type="entry name" value="T2SSF"/>
    <property type="match status" value="1"/>
</dbReference>
<dbReference type="AlphaFoldDB" id="A0A366DB76"/>
<accession>A0A366DB76</accession>
<keyword evidence="9" id="KW-1185">Reference proteome</keyword>
<dbReference type="Proteomes" id="UP000252586">
    <property type="component" value="Unassembled WGS sequence"/>
</dbReference>
<keyword evidence="2" id="KW-1003">Cell membrane</keyword>
<name>A0A366DB76_9NOCA</name>
<sequence>MLAAAVVVGTLTVRFRRTRRDREHAVESTLLLDALEAVIGELRVGAHPAAAAEVAARESGGAAARAFAVGAARSRLGGSAADGVRDADAVIAPELTRVADAWSIAERHGLALADLLTAARTDLLGRVRFRSRTTAALAGPRASATVLSTLPLLGLALGQLMGANPLGILLTSPAGAILLPLGAALACTGLLWSDAITRKVLP</sequence>
<keyword evidence="4 6" id="KW-1133">Transmembrane helix</keyword>
<evidence type="ECO:0000256" key="4">
    <source>
        <dbReference type="ARBA" id="ARBA00022989"/>
    </source>
</evidence>
<protein>
    <submittedName>
        <fullName evidence="8">Type II secretion system protein F (GspF)</fullName>
    </submittedName>
</protein>
<evidence type="ECO:0000256" key="3">
    <source>
        <dbReference type="ARBA" id="ARBA00022692"/>
    </source>
</evidence>
<dbReference type="EMBL" id="QNRE01000011">
    <property type="protein sequence ID" value="RBO87307.1"/>
    <property type="molecule type" value="Genomic_DNA"/>
</dbReference>